<feature type="short sequence motif" description="HXTX 2" evidence="2">
    <location>
        <begin position="130"/>
        <end position="133"/>
    </location>
</feature>
<proteinExistence type="inferred from homology"/>
<dbReference type="Gene3D" id="3.90.1140.10">
    <property type="entry name" value="Cyclic phosphodiesterase"/>
    <property type="match status" value="1"/>
</dbReference>
<reference evidence="3 4" key="1">
    <citation type="submission" date="2017-07" db="EMBL/GenBank/DDBJ databases">
        <title>Isolation and whole genome analysis of endospore-forming bacteria from heroin.</title>
        <authorList>
            <person name="Kalinowski J."/>
            <person name="Ahrens B."/>
            <person name="Al-Dilaimi A."/>
            <person name="Winkler A."/>
            <person name="Wibberg D."/>
            <person name="Schleenbecker U."/>
            <person name="Ruckert C."/>
            <person name="Wolfel R."/>
            <person name="Grass G."/>
        </authorList>
    </citation>
    <scope>NUCLEOTIDE SEQUENCE [LARGE SCALE GENOMIC DNA]</scope>
    <source>
        <strain evidence="3 4">7539</strain>
    </source>
</reference>
<keyword evidence="1 2" id="KW-0378">Hydrolase</keyword>
<feature type="active site" description="Proton acceptor" evidence="2">
    <location>
        <position position="130"/>
    </location>
</feature>
<comment type="similarity">
    <text evidence="2">Belongs to the 2H phosphoesterase superfamily. ThpR family.</text>
</comment>
<dbReference type="RefSeq" id="WP_095326310.1">
    <property type="nucleotide sequence ID" value="NZ_BOQQ01000002.1"/>
</dbReference>
<dbReference type="SUPFAM" id="SSF55144">
    <property type="entry name" value="LigT-like"/>
    <property type="match status" value="1"/>
</dbReference>
<comment type="catalytic activity">
    <reaction evidence="2">
        <text>a 3'-end 2',3'-cyclophospho-ribonucleotide-RNA + H2O = a 3'-end 2'-phospho-ribonucleotide-RNA + H(+)</text>
        <dbReference type="Rhea" id="RHEA:11828"/>
        <dbReference type="Rhea" id="RHEA-COMP:10464"/>
        <dbReference type="Rhea" id="RHEA-COMP:17353"/>
        <dbReference type="ChEBI" id="CHEBI:15377"/>
        <dbReference type="ChEBI" id="CHEBI:15378"/>
        <dbReference type="ChEBI" id="CHEBI:83064"/>
        <dbReference type="ChEBI" id="CHEBI:173113"/>
        <dbReference type="EC" id="3.1.4.58"/>
    </reaction>
</comment>
<dbReference type="GO" id="GO:0008664">
    <property type="term" value="F:RNA 2',3'-cyclic 3'-phosphodiesterase activity"/>
    <property type="evidence" value="ECO:0007669"/>
    <property type="project" value="UniProtKB-EC"/>
</dbReference>
<dbReference type="HAMAP" id="MF_01940">
    <property type="entry name" value="RNA_CPDase"/>
    <property type="match status" value="1"/>
</dbReference>
<evidence type="ECO:0000256" key="1">
    <source>
        <dbReference type="ARBA" id="ARBA00022801"/>
    </source>
</evidence>
<evidence type="ECO:0000313" key="4">
    <source>
        <dbReference type="Proteomes" id="UP000216207"/>
    </source>
</evidence>
<gene>
    <name evidence="3" type="ORF">CHH72_06600</name>
</gene>
<dbReference type="Pfam" id="PF13563">
    <property type="entry name" value="2_5_RNA_ligase2"/>
    <property type="match status" value="1"/>
</dbReference>
<dbReference type="EMBL" id="NPCC01000006">
    <property type="protein sequence ID" value="PAE89915.1"/>
    <property type="molecule type" value="Genomic_DNA"/>
</dbReference>
<feature type="short sequence motif" description="HXTX 1" evidence="2">
    <location>
        <begin position="43"/>
        <end position="46"/>
    </location>
</feature>
<dbReference type="GO" id="GO:0004113">
    <property type="term" value="F:2',3'-cyclic-nucleotide 3'-phosphodiesterase activity"/>
    <property type="evidence" value="ECO:0007669"/>
    <property type="project" value="InterPro"/>
</dbReference>
<protein>
    <recommendedName>
        <fullName evidence="2">RNA 2',3'-cyclic phosphodiesterase</fullName>
        <shortName evidence="2">RNA 2',3'-CPDase</shortName>
        <ecNumber evidence="2">3.1.4.58</ecNumber>
    </recommendedName>
</protein>
<evidence type="ECO:0000256" key="2">
    <source>
        <dbReference type="HAMAP-Rule" id="MF_01940"/>
    </source>
</evidence>
<evidence type="ECO:0000313" key="3">
    <source>
        <dbReference type="EMBL" id="PAE89915.1"/>
    </source>
</evidence>
<dbReference type="AlphaFoldDB" id="A0A268P3M7"/>
<dbReference type="PANTHER" id="PTHR35561:SF1">
    <property type="entry name" value="RNA 2',3'-CYCLIC PHOSPHODIESTERASE"/>
    <property type="match status" value="1"/>
</dbReference>
<feature type="active site" description="Proton donor" evidence="2">
    <location>
        <position position="43"/>
    </location>
</feature>
<dbReference type="Proteomes" id="UP000216207">
    <property type="component" value="Unassembled WGS sequence"/>
</dbReference>
<name>A0A268P3M7_SHOCL</name>
<organism evidence="3 4">
    <name type="scientific">Shouchella clausii</name>
    <name type="common">Alkalihalobacillus clausii</name>
    <dbReference type="NCBI Taxonomy" id="79880"/>
    <lineage>
        <taxon>Bacteria</taxon>
        <taxon>Bacillati</taxon>
        <taxon>Bacillota</taxon>
        <taxon>Bacilli</taxon>
        <taxon>Bacillales</taxon>
        <taxon>Bacillaceae</taxon>
        <taxon>Shouchella</taxon>
    </lineage>
</organism>
<comment type="function">
    <text evidence="2">Hydrolyzes RNA 2',3'-cyclic phosphodiester to an RNA 2'-phosphomonoester.</text>
</comment>
<sequence length="186" mass="21942">MNELHYFLALPLSDDIQSAICSHTRRFVQEERFKKWVHPADYHLTYHFFGSLQAKKWPETEKELARLTATFTPFVLQFGEYGTFGKEDSPRIFYMKPDPIEDNLVQQHAQVVSLLAQLGYPVDSRPFSPHVTIARKWVHRKPYVQPPSRFHYSEKVERLCLYKTVTGQTPKYEEVCSFPFLGREEQ</sequence>
<dbReference type="EC" id="3.1.4.58" evidence="2"/>
<dbReference type="InterPro" id="IPR009097">
    <property type="entry name" value="Cyclic_Pdiesterase"/>
</dbReference>
<dbReference type="NCBIfam" id="TIGR02258">
    <property type="entry name" value="2_5_ligase"/>
    <property type="match status" value="1"/>
</dbReference>
<dbReference type="PANTHER" id="PTHR35561">
    <property type="entry name" value="RNA 2',3'-CYCLIC PHOSPHODIESTERASE"/>
    <property type="match status" value="1"/>
</dbReference>
<accession>A0A268P3M7</accession>
<comment type="caution">
    <text evidence="3">The sequence shown here is derived from an EMBL/GenBank/DDBJ whole genome shotgun (WGS) entry which is preliminary data.</text>
</comment>
<dbReference type="InterPro" id="IPR004175">
    <property type="entry name" value="RNA_CPDase"/>
</dbReference>